<comment type="caution">
    <text evidence="2">The sequence shown here is derived from an EMBL/GenBank/DDBJ whole genome shotgun (WGS) entry which is preliminary data.</text>
</comment>
<dbReference type="AlphaFoldDB" id="A0A1F4Y2Z8"/>
<name>A0A1F4Y2Z8_9BACT</name>
<evidence type="ECO:0000256" key="1">
    <source>
        <dbReference type="SAM" id="Phobius"/>
    </source>
</evidence>
<sequence length="100" mass="11566">MSVDINDEETRDLVKKTLALTEENNRILRGIRSSARWGRFFSIVWWIIIIAVSGAAYYYYLQPYVEKATEIYNQIGMSGQQAESYGAQFAEFLKQFGNQP</sequence>
<keyword evidence="1" id="KW-0812">Transmembrane</keyword>
<dbReference type="EMBL" id="MEXB01000009">
    <property type="protein sequence ID" value="OGC88332.1"/>
    <property type="molecule type" value="Genomic_DNA"/>
</dbReference>
<accession>A0A1F4Y2Z8</accession>
<protein>
    <submittedName>
        <fullName evidence="2">Uncharacterized protein</fullName>
    </submittedName>
</protein>
<evidence type="ECO:0000313" key="3">
    <source>
        <dbReference type="Proteomes" id="UP000176568"/>
    </source>
</evidence>
<keyword evidence="1" id="KW-1133">Transmembrane helix</keyword>
<feature type="transmembrane region" description="Helical" evidence="1">
    <location>
        <begin position="40"/>
        <end position="60"/>
    </location>
</feature>
<dbReference type="Proteomes" id="UP000176568">
    <property type="component" value="Unassembled WGS sequence"/>
</dbReference>
<keyword evidence="1" id="KW-0472">Membrane</keyword>
<proteinExistence type="predicted"/>
<gene>
    <name evidence="2" type="ORF">A2419_00540</name>
</gene>
<evidence type="ECO:0000313" key="2">
    <source>
        <dbReference type="EMBL" id="OGC88332.1"/>
    </source>
</evidence>
<reference evidence="2 3" key="1">
    <citation type="journal article" date="2016" name="Nat. Commun.">
        <title>Thousands of microbial genomes shed light on interconnected biogeochemical processes in an aquifer system.</title>
        <authorList>
            <person name="Anantharaman K."/>
            <person name="Brown C.T."/>
            <person name="Hug L.A."/>
            <person name="Sharon I."/>
            <person name="Castelle C.J."/>
            <person name="Probst A.J."/>
            <person name="Thomas B.C."/>
            <person name="Singh A."/>
            <person name="Wilkins M.J."/>
            <person name="Karaoz U."/>
            <person name="Brodie E.L."/>
            <person name="Williams K.H."/>
            <person name="Hubbard S.S."/>
            <person name="Banfield J.F."/>
        </authorList>
    </citation>
    <scope>NUCLEOTIDE SEQUENCE [LARGE SCALE GENOMIC DNA]</scope>
</reference>
<organism evidence="2 3">
    <name type="scientific">Candidatus Adlerbacteria bacterium RIFOXYC1_FULL_48_26</name>
    <dbReference type="NCBI Taxonomy" id="1797247"/>
    <lineage>
        <taxon>Bacteria</taxon>
        <taxon>Candidatus Adleribacteriota</taxon>
    </lineage>
</organism>